<feature type="region of interest" description="Disordered" evidence="1">
    <location>
        <begin position="378"/>
        <end position="467"/>
    </location>
</feature>
<accession>A0A9W6YB40</accession>
<feature type="compositionally biased region" description="Low complexity" evidence="1">
    <location>
        <begin position="404"/>
        <end position="417"/>
    </location>
</feature>
<proteinExistence type="predicted"/>
<feature type="compositionally biased region" description="Polar residues" evidence="1">
    <location>
        <begin position="440"/>
        <end position="452"/>
    </location>
</feature>
<name>A0A9W6YB40_9STRA</name>
<evidence type="ECO:0000313" key="3">
    <source>
        <dbReference type="Proteomes" id="UP001165121"/>
    </source>
</evidence>
<comment type="caution">
    <text evidence="2">The sequence shown here is derived from an EMBL/GenBank/DDBJ whole genome shotgun (WGS) entry which is preliminary data.</text>
</comment>
<organism evidence="2 3">
    <name type="scientific">Phytophthora fragariaefolia</name>
    <dbReference type="NCBI Taxonomy" id="1490495"/>
    <lineage>
        <taxon>Eukaryota</taxon>
        <taxon>Sar</taxon>
        <taxon>Stramenopiles</taxon>
        <taxon>Oomycota</taxon>
        <taxon>Peronosporomycetes</taxon>
        <taxon>Peronosporales</taxon>
        <taxon>Peronosporaceae</taxon>
        <taxon>Phytophthora</taxon>
    </lineage>
</organism>
<feature type="compositionally biased region" description="Basic residues" evidence="1">
    <location>
        <begin position="522"/>
        <end position="532"/>
    </location>
</feature>
<feature type="region of interest" description="Disordered" evidence="1">
    <location>
        <begin position="581"/>
        <end position="601"/>
    </location>
</feature>
<feature type="region of interest" description="Disordered" evidence="1">
    <location>
        <begin position="44"/>
        <end position="129"/>
    </location>
</feature>
<dbReference type="EMBL" id="BSXT01004195">
    <property type="protein sequence ID" value="GMF57087.1"/>
    <property type="molecule type" value="Genomic_DNA"/>
</dbReference>
<feature type="compositionally biased region" description="Polar residues" evidence="1">
    <location>
        <begin position="418"/>
        <end position="431"/>
    </location>
</feature>
<dbReference type="Proteomes" id="UP001165121">
    <property type="component" value="Unassembled WGS sequence"/>
</dbReference>
<feature type="compositionally biased region" description="Low complexity" evidence="1">
    <location>
        <begin position="508"/>
        <end position="521"/>
    </location>
</feature>
<evidence type="ECO:0000313" key="2">
    <source>
        <dbReference type="EMBL" id="GMF57087.1"/>
    </source>
</evidence>
<keyword evidence="3" id="KW-1185">Reference proteome</keyword>
<feature type="compositionally biased region" description="Low complexity" evidence="1">
    <location>
        <begin position="453"/>
        <end position="467"/>
    </location>
</feature>
<reference evidence="2" key="1">
    <citation type="submission" date="2023-04" db="EMBL/GenBank/DDBJ databases">
        <title>Phytophthora fragariaefolia NBRC 109709.</title>
        <authorList>
            <person name="Ichikawa N."/>
            <person name="Sato H."/>
            <person name="Tonouchi N."/>
        </authorList>
    </citation>
    <scope>NUCLEOTIDE SEQUENCE</scope>
    <source>
        <strain evidence="2">NBRC 109709</strain>
    </source>
</reference>
<sequence>MGLVALDDVFVLGELNMLLPRPDDRSATLIGRLTCVRRTPLITRRSQGLPPKEQKNLDDVVREARKTSAAKRKATKEKKDRSSAEARPAPEPAALDAHQVSKCDDSGGRQTQSEAIEGESVQASEAGANVEVSLEVDRVSDSQSKAEVSTETARVVESKRTSSSPYMDVRPGSHDVVASDPRWSEQAATTYVAREVSCWEQVRSERVYTPSVDYVWPEHHPYSLPWLSAMLEVSKFLDDRVTLNDPVQSWITELNVSRRDLALARDLTAVQVPVELCTARECVAILQTLLVEGGFQFDNLIPEWFRTAASSVMVDSLVVGAKFKVVPSLAVQEVSGRPPILEYHADDTEGDLLMTDHEFDLLGRNYILRLRMTGLRPVWSSEGSSTGEPNSKRRQYHPPRKDLLTSLPSVLPSSSSSIMESIQDARTSSSQDADKLPSQVGRTDGSSLVATTSGSYASRNSSSGSSSAVLGLLERVVGGGEMGFYVTRETIPERMIKAEVDQDDVEMARSVTTSSAQASRTRTSRTRRKHRDSGRSLSRSERTSVLLRSGRSRASAMWGTAELTVTTLHKVHDTLARLESKTSTDKLAEQEAETKRKLDEAERQIHEAERRAQEAERRFREASAQAIVTQEVPVQEIPDVAAWILAACAEAARVERERVEALALQHIQQQRAEDDERHEAERAACVMGHTHNS</sequence>
<feature type="compositionally biased region" description="Basic and acidic residues" evidence="1">
    <location>
        <begin position="52"/>
        <end position="66"/>
    </location>
</feature>
<protein>
    <submittedName>
        <fullName evidence="2">Unnamed protein product</fullName>
    </submittedName>
</protein>
<evidence type="ECO:0000256" key="1">
    <source>
        <dbReference type="SAM" id="MobiDB-lite"/>
    </source>
</evidence>
<gene>
    <name evidence="2" type="ORF">Pfra01_002433400</name>
</gene>
<feature type="region of interest" description="Disordered" evidence="1">
    <location>
        <begin position="505"/>
        <end position="551"/>
    </location>
</feature>
<dbReference type="AlphaFoldDB" id="A0A9W6YB40"/>